<evidence type="ECO:0000259" key="2">
    <source>
        <dbReference type="Pfam" id="PF00561"/>
    </source>
</evidence>
<keyword evidence="4" id="KW-1185">Reference proteome</keyword>
<dbReference type="GO" id="GO:0047372">
    <property type="term" value="F:monoacylglycerol lipase activity"/>
    <property type="evidence" value="ECO:0007669"/>
    <property type="project" value="TreeGrafter"/>
</dbReference>
<dbReference type="InterPro" id="IPR000073">
    <property type="entry name" value="AB_hydrolase_1"/>
</dbReference>
<feature type="region of interest" description="Disordered" evidence="1">
    <location>
        <begin position="296"/>
        <end position="368"/>
    </location>
</feature>
<dbReference type="EMBL" id="FOFA01000009">
    <property type="protein sequence ID" value="SER18039.1"/>
    <property type="molecule type" value="Genomic_DNA"/>
</dbReference>
<reference evidence="4" key="1">
    <citation type="submission" date="2016-10" db="EMBL/GenBank/DDBJ databases">
        <authorList>
            <person name="Varghese N."/>
            <person name="Submissions S."/>
        </authorList>
    </citation>
    <scope>NUCLEOTIDE SEQUENCE [LARGE SCALE GENOMIC DNA]</scope>
    <source>
        <strain evidence="4">CGMCC 4.6856</strain>
    </source>
</reference>
<dbReference type="InterPro" id="IPR050266">
    <property type="entry name" value="AB_hydrolase_sf"/>
</dbReference>
<accession>A0A1H9M3C8</accession>
<dbReference type="RefSeq" id="WP_232506502.1">
    <property type="nucleotide sequence ID" value="NZ_FOFA01000009.1"/>
</dbReference>
<protein>
    <submittedName>
        <fullName evidence="3">Pimeloyl-ACP methyl ester carboxylesterase</fullName>
    </submittedName>
</protein>
<dbReference type="GO" id="GO:0016020">
    <property type="term" value="C:membrane"/>
    <property type="evidence" value="ECO:0007669"/>
    <property type="project" value="TreeGrafter"/>
</dbReference>
<sequence length="368" mass="38426">MPRSAPTHPATIPGVEHGSTEVRGRALHHVSAGGSGSPVLLVHGFPETWWVFHRLIPWLAPSHRVVAVDLPGFGDSGRGPGDLTSAAVAEDLHALVAALGLGPVHLLGQDIAGGTVFRLAATHPDDVRSLVAVETTLPGFGFEALADVGHGGVWHIGVLASRGAADFVFGGRERRYLEEVWFPRMTAVPGAVTPEDLDELVRAYSAPDAWHGTYGLYSSALTEGEQIQALVTGGTFRAPVLAVDAMGAPRTATTMQAVSDRVTTAVLDGVGHHVALEAPERLADLVLPFLAEVDRPSADAQRSSARRATGTGPDGRIRAGLRPSPPTCTAPAPPLSWPSPPPPRPSPHPSSRPAPARAPAGWSPRRAG</sequence>
<feature type="compositionally biased region" description="Pro residues" evidence="1">
    <location>
        <begin position="323"/>
        <end position="352"/>
    </location>
</feature>
<evidence type="ECO:0000313" key="3">
    <source>
        <dbReference type="EMBL" id="SER18039.1"/>
    </source>
</evidence>
<dbReference type="Gene3D" id="3.40.50.1820">
    <property type="entry name" value="alpha/beta hydrolase"/>
    <property type="match status" value="1"/>
</dbReference>
<dbReference type="GO" id="GO:0046464">
    <property type="term" value="P:acylglycerol catabolic process"/>
    <property type="evidence" value="ECO:0007669"/>
    <property type="project" value="TreeGrafter"/>
</dbReference>
<evidence type="ECO:0000256" key="1">
    <source>
        <dbReference type="SAM" id="MobiDB-lite"/>
    </source>
</evidence>
<dbReference type="InterPro" id="IPR029058">
    <property type="entry name" value="AB_hydrolase_fold"/>
</dbReference>
<gene>
    <name evidence="3" type="ORF">SAMN05421756_109229</name>
</gene>
<dbReference type="PANTHER" id="PTHR43798:SF33">
    <property type="entry name" value="HYDROLASE, PUTATIVE (AFU_ORTHOLOGUE AFUA_2G14860)-RELATED"/>
    <property type="match status" value="1"/>
</dbReference>
<dbReference type="SUPFAM" id="SSF53474">
    <property type="entry name" value="alpha/beta-Hydrolases"/>
    <property type="match status" value="1"/>
</dbReference>
<dbReference type="PRINTS" id="PR00412">
    <property type="entry name" value="EPOXHYDRLASE"/>
</dbReference>
<dbReference type="STRING" id="1036181.SAMN05421756_109229"/>
<dbReference type="InterPro" id="IPR000639">
    <property type="entry name" value="Epox_hydrolase-like"/>
</dbReference>
<dbReference type="AlphaFoldDB" id="A0A1H9M3C8"/>
<feature type="compositionally biased region" description="Low complexity" evidence="1">
    <location>
        <begin position="353"/>
        <end position="368"/>
    </location>
</feature>
<proteinExistence type="predicted"/>
<evidence type="ECO:0000313" key="4">
    <source>
        <dbReference type="Proteomes" id="UP000198504"/>
    </source>
</evidence>
<organism evidence="3 4">
    <name type="scientific">Microlunatus flavus</name>
    <dbReference type="NCBI Taxonomy" id="1036181"/>
    <lineage>
        <taxon>Bacteria</taxon>
        <taxon>Bacillati</taxon>
        <taxon>Actinomycetota</taxon>
        <taxon>Actinomycetes</taxon>
        <taxon>Propionibacteriales</taxon>
        <taxon>Propionibacteriaceae</taxon>
        <taxon>Microlunatus</taxon>
    </lineage>
</organism>
<dbReference type="Pfam" id="PF00561">
    <property type="entry name" value="Abhydrolase_1"/>
    <property type="match status" value="1"/>
</dbReference>
<dbReference type="Proteomes" id="UP000198504">
    <property type="component" value="Unassembled WGS sequence"/>
</dbReference>
<feature type="compositionally biased region" description="Low complexity" evidence="1">
    <location>
        <begin position="298"/>
        <end position="308"/>
    </location>
</feature>
<dbReference type="PRINTS" id="PR00111">
    <property type="entry name" value="ABHYDROLASE"/>
</dbReference>
<dbReference type="PANTHER" id="PTHR43798">
    <property type="entry name" value="MONOACYLGLYCEROL LIPASE"/>
    <property type="match status" value="1"/>
</dbReference>
<feature type="domain" description="AB hydrolase-1" evidence="2">
    <location>
        <begin position="38"/>
        <end position="144"/>
    </location>
</feature>
<name>A0A1H9M3C8_9ACTN</name>